<evidence type="ECO:0000259" key="8">
    <source>
        <dbReference type="Pfam" id="PF08245"/>
    </source>
</evidence>
<feature type="compositionally biased region" description="Basic and acidic residues" evidence="7">
    <location>
        <begin position="177"/>
        <end position="194"/>
    </location>
</feature>
<dbReference type="SUPFAM" id="SSF53244">
    <property type="entry name" value="MurD-like peptide ligases, peptide-binding domain"/>
    <property type="match status" value="1"/>
</dbReference>
<reference evidence="9 10" key="1">
    <citation type="submission" date="2018-06" db="EMBL/GenBank/DDBJ databases">
        <authorList>
            <consortium name="Pathogen Informatics"/>
            <person name="Doyle S."/>
        </authorList>
    </citation>
    <scope>NUCLEOTIDE SEQUENCE [LARGE SCALE GENOMIC DNA]</scope>
    <source>
        <strain evidence="9 10">NCTC12410</strain>
    </source>
</reference>
<dbReference type="PANTHER" id="PTHR43692">
    <property type="entry name" value="UDP-N-ACETYLMURAMOYLALANINE--D-GLUTAMATE LIGASE"/>
    <property type="match status" value="1"/>
</dbReference>
<dbReference type="Pfam" id="PF08245">
    <property type="entry name" value="Mur_ligase_M"/>
    <property type="match status" value="1"/>
</dbReference>
<evidence type="ECO:0000256" key="7">
    <source>
        <dbReference type="SAM" id="MobiDB-lite"/>
    </source>
</evidence>
<dbReference type="PANTHER" id="PTHR43692:SF1">
    <property type="entry name" value="UDP-N-ACETYLMURAMOYLALANINE--D-GLUTAMATE LIGASE"/>
    <property type="match status" value="1"/>
</dbReference>
<feature type="compositionally biased region" description="Polar residues" evidence="7">
    <location>
        <begin position="349"/>
        <end position="368"/>
    </location>
</feature>
<organism evidence="9 10">
    <name type="scientific">Helicobacter canis</name>
    <dbReference type="NCBI Taxonomy" id="29419"/>
    <lineage>
        <taxon>Bacteria</taxon>
        <taxon>Pseudomonadati</taxon>
        <taxon>Campylobacterota</taxon>
        <taxon>Epsilonproteobacteria</taxon>
        <taxon>Campylobacterales</taxon>
        <taxon>Helicobacteraceae</taxon>
        <taxon>Helicobacter</taxon>
    </lineage>
</organism>
<sequence length="707" mass="77073">MPLEPLPKELQAEHIAKALESSAPISILGYGVTTKPIVAFLNALGKACAIYDDTPEGKNVDSSGGGDVENILLDSREFCPESSVLEIVSPGIPPDHKYFACARGAISEYDFIWWLCGDLASLVDSALRDKSLIASRALRLHTSSMRSCTRSQSKDFSSQILESCAEMDKQTSTTPRICEEDKQNAQESSSRADKVGVAIHKSTQVDSKASAESVDCHANASAFARNDRKNAESQNAVSLEKVDSRENAANLKTPQNAGAENVFCSQADRRQDCKNLESTFDTAATLSEQAKDSRIFTQNAQNLSEPQAAGFCDDFLKKLRFVGCQGVGEGIYLGDNEQAHAADSRKSAQKPTPTPSQAESPQIWISGTNGKTTTTQMLELLLSPYGARAGGNIGTPLITLYEQNTPLWVLETSSFALHYTRTATPAIYALLPLSPDHISWHNGFENYVCDKLSPLARMEADSVAILPSDLRDHRLCQGFLGEKIFYTDSSDLRAYLLAQGFEPNALDTLPFFEPFLLDAYVALCCAFALSRKRPSIAAAGFVPALASFTIGAHRVEEFYVCAFGAEWLFVDDSKGTNIDATLKAIARYKDRALFLILGGDDKGADMQEIFTLLAELKRVEIFTIGTNESKLLDLAARHSVKAHKCGTLDRAMEKIWAMIAESSTRLAQDFVCLLSPAAASLDQFSSYKERGQRFKSLARSLAPSTTS</sequence>
<feature type="domain" description="Mur ligase central" evidence="8">
    <location>
        <begin position="365"/>
        <end position="470"/>
    </location>
</feature>
<dbReference type="GO" id="GO:0051301">
    <property type="term" value="P:cell division"/>
    <property type="evidence" value="ECO:0007669"/>
    <property type="project" value="InterPro"/>
</dbReference>
<dbReference type="GO" id="GO:0008764">
    <property type="term" value="F:UDP-N-acetylmuramoylalanine-D-glutamate ligase activity"/>
    <property type="evidence" value="ECO:0007669"/>
    <property type="project" value="UniProtKB-EC"/>
</dbReference>
<evidence type="ECO:0000313" key="9">
    <source>
        <dbReference type="EMBL" id="STO96741.1"/>
    </source>
</evidence>
<keyword evidence="3" id="KW-0963">Cytoplasm</keyword>
<dbReference type="Gene3D" id="3.90.190.20">
    <property type="entry name" value="Mur ligase, C-terminal domain"/>
    <property type="match status" value="1"/>
</dbReference>
<dbReference type="SUPFAM" id="SSF53623">
    <property type="entry name" value="MurD-like peptide ligases, catalytic domain"/>
    <property type="match status" value="1"/>
</dbReference>
<proteinExistence type="predicted"/>
<keyword evidence="5" id="KW-0547">Nucleotide-binding</keyword>
<dbReference type="InterPro" id="IPR005762">
    <property type="entry name" value="MurD"/>
</dbReference>
<evidence type="ECO:0000256" key="1">
    <source>
        <dbReference type="ARBA" id="ARBA00004496"/>
    </source>
</evidence>
<dbReference type="EC" id="6.3.2.-" evidence="9"/>
<keyword evidence="6" id="KW-0067">ATP-binding</keyword>
<dbReference type="GO" id="GO:0005737">
    <property type="term" value="C:cytoplasm"/>
    <property type="evidence" value="ECO:0007669"/>
    <property type="project" value="UniProtKB-SubCell"/>
</dbReference>
<dbReference type="InterPro" id="IPR036565">
    <property type="entry name" value="Mur-like_cat_sf"/>
</dbReference>
<dbReference type="OrthoDB" id="9809796at2"/>
<dbReference type="Gene3D" id="3.40.1190.10">
    <property type="entry name" value="Mur-like, catalytic domain"/>
    <property type="match status" value="1"/>
</dbReference>
<dbReference type="GO" id="GO:0008360">
    <property type="term" value="P:regulation of cell shape"/>
    <property type="evidence" value="ECO:0007669"/>
    <property type="project" value="InterPro"/>
</dbReference>
<dbReference type="Proteomes" id="UP000254841">
    <property type="component" value="Unassembled WGS sequence"/>
</dbReference>
<evidence type="ECO:0000256" key="5">
    <source>
        <dbReference type="ARBA" id="ARBA00022741"/>
    </source>
</evidence>
<dbReference type="UniPathway" id="UPA00219"/>
<dbReference type="InterPro" id="IPR036615">
    <property type="entry name" value="Mur_ligase_C_dom_sf"/>
</dbReference>
<evidence type="ECO:0000256" key="2">
    <source>
        <dbReference type="ARBA" id="ARBA00004752"/>
    </source>
</evidence>
<feature type="region of interest" description="Disordered" evidence="7">
    <location>
        <begin position="338"/>
        <end position="368"/>
    </location>
</feature>
<evidence type="ECO:0000256" key="4">
    <source>
        <dbReference type="ARBA" id="ARBA00022598"/>
    </source>
</evidence>
<dbReference type="EC" id="6.3.2.9" evidence="9"/>
<feature type="region of interest" description="Disordered" evidence="7">
    <location>
        <begin position="172"/>
        <end position="195"/>
    </location>
</feature>
<keyword evidence="4 9" id="KW-0436">Ligase</keyword>
<dbReference type="EMBL" id="UGHV01000001">
    <property type="protein sequence ID" value="STO96741.1"/>
    <property type="molecule type" value="Genomic_DNA"/>
</dbReference>
<dbReference type="InterPro" id="IPR013221">
    <property type="entry name" value="Mur_ligase_cen"/>
</dbReference>
<dbReference type="RefSeq" id="WP_115011048.1">
    <property type="nucleotide sequence ID" value="NZ_UGHV01000001.1"/>
</dbReference>
<evidence type="ECO:0000256" key="3">
    <source>
        <dbReference type="ARBA" id="ARBA00022490"/>
    </source>
</evidence>
<name>A0A377J2N4_9HELI</name>
<dbReference type="GO" id="GO:0005524">
    <property type="term" value="F:ATP binding"/>
    <property type="evidence" value="ECO:0007669"/>
    <property type="project" value="UniProtKB-KW"/>
</dbReference>
<dbReference type="AlphaFoldDB" id="A0A377J2N4"/>
<dbReference type="GO" id="GO:0009252">
    <property type="term" value="P:peptidoglycan biosynthetic process"/>
    <property type="evidence" value="ECO:0007669"/>
    <property type="project" value="UniProtKB-UniPathway"/>
</dbReference>
<accession>A0A377J2N4</accession>
<gene>
    <name evidence="9" type="primary">murD</name>
    <name evidence="9" type="ORF">NCTC12410_00558</name>
</gene>
<evidence type="ECO:0000256" key="6">
    <source>
        <dbReference type="ARBA" id="ARBA00022840"/>
    </source>
</evidence>
<comment type="pathway">
    <text evidence="2">Cell wall biogenesis; peptidoglycan biosynthesis.</text>
</comment>
<evidence type="ECO:0000313" key="10">
    <source>
        <dbReference type="Proteomes" id="UP000254841"/>
    </source>
</evidence>
<protein>
    <submittedName>
        <fullName evidence="9">UDP-N-acetylmuramoylalanine-D-glutamate ligase</fullName>
        <ecNumber evidence="9">6.3.2.-</ecNumber>
        <ecNumber evidence="9">6.3.2.9</ecNumber>
    </submittedName>
</protein>
<dbReference type="NCBIfam" id="TIGR01087">
    <property type="entry name" value="murD"/>
    <property type="match status" value="1"/>
</dbReference>
<comment type="subcellular location">
    <subcellularLocation>
        <location evidence="1">Cytoplasm</location>
    </subcellularLocation>
</comment>